<feature type="region of interest" description="Disordered" evidence="1">
    <location>
        <begin position="687"/>
        <end position="710"/>
    </location>
</feature>
<dbReference type="EMBL" id="APAU02000046">
    <property type="protein sequence ID" value="EUB59322.1"/>
    <property type="molecule type" value="Genomic_DNA"/>
</dbReference>
<feature type="compositionally biased region" description="Polar residues" evidence="1">
    <location>
        <begin position="691"/>
        <end position="706"/>
    </location>
</feature>
<feature type="compositionally biased region" description="Acidic residues" evidence="1">
    <location>
        <begin position="635"/>
        <end position="644"/>
    </location>
</feature>
<dbReference type="GeneID" id="36341521"/>
<comment type="caution">
    <text evidence="2">The sequence shown here is derived from an EMBL/GenBank/DDBJ whole genome shotgun (WGS) entry which is preliminary data.</text>
</comment>
<dbReference type="RefSeq" id="XP_024350518.1">
    <property type="nucleotide sequence ID" value="XM_024495055.1"/>
</dbReference>
<evidence type="ECO:0000313" key="3">
    <source>
        <dbReference type="Proteomes" id="UP000019149"/>
    </source>
</evidence>
<feature type="region of interest" description="Disordered" evidence="1">
    <location>
        <begin position="796"/>
        <end position="816"/>
    </location>
</feature>
<protein>
    <submittedName>
        <fullName evidence="2">Uncharacterized protein</fullName>
    </submittedName>
</protein>
<reference evidence="2 3" key="1">
    <citation type="journal article" date="2013" name="Nat. Genet.">
        <title>The genome of the hydatid tapeworm Echinococcus granulosus.</title>
        <authorList>
            <person name="Zheng H."/>
            <person name="Zhang W."/>
            <person name="Zhang L."/>
            <person name="Zhang Z."/>
            <person name="Li J."/>
            <person name="Lu G."/>
            <person name="Zhu Y."/>
            <person name="Wang Y."/>
            <person name="Huang Y."/>
            <person name="Liu J."/>
            <person name="Kang H."/>
            <person name="Chen J."/>
            <person name="Wang L."/>
            <person name="Chen A."/>
            <person name="Yu S."/>
            <person name="Gao Z."/>
            <person name="Jin L."/>
            <person name="Gu W."/>
            <person name="Wang Z."/>
            <person name="Zhao L."/>
            <person name="Shi B."/>
            <person name="Wen H."/>
            <person name="Lin R."/>
            <person name="Jones M.K."/>
            <person name="Brejova B."/>
            <person name="Vinar T."/>
            <person name="Zhao G."/>
            <person name="McManus D.P."/>
            <person name="Chen Z."/>
            <person name="Zhou Y."/>
            <person name="Wang S."/>
        </authorList>
    </citation>
    <scope>NUCLEOTIDE SEQUENCE [LARGE SCALE GENOMIC DNA]</scope>
</reference>
<keyword evidence="3" id="KW-1185">Reference proteome</keyword>
<dbReference type="OrthoDB" id="6277261at2759"/>
<feature type="region of interest" description="Disordered" evidence="1">
    <location>
        <begin position="569"/>
        <end position="596"/>
    </location>
</feature>
<proteinExistence type="predicted"/>
<evidence type="ECO:0000313" key="2">
    <source>
        <dbReference type="EMBL" id="EUB59322.1"/>
    </source>
</evidence>
<evidence type="ECO:0000256" key="1">
    <source>
        <dbReference type="SAM" id="MobiDB-lite"/>
    </source>
</evidence>
<sequence length="922" mass="100703">MHRVGKNFHNRMLHCKVCGGDLLFGDTLLSSNRTSCKCTMQFPPHFGENSSEGLELLHLQNRQFEILDNVTELTKKMRSLDASKPLEHDVVDHLKGKMSAVHQPISKTLTSIPRRNPFLSKRAVSPSSEKKLSQLTHYGTNSNAVDQAEMRPSTAPGGPISELYFERESVFADLRGIREEIAMLHRKFDEELKSMRDVLNNNIVGMARLFETSKAAAETEGKENTAPGSILSGAQQALLDATRRRRMFETSVANCERSRAQRNIFDILEHLDDGDSDVLRMRALLDDAVNNLEIPQKPKPISPKIPNLSSRLARLSAPKQSKVVSSKPQKSSNQRPSSLPPTSTAAVTTSPRGRSTGLADLVDFSTVKTTTAPLMKRSKVILQSNISPKVDSPVTKHGKTVRFEETCFRPRSTLKAMPSALSSDKKKAPVFLPLGMRQYSMWPTEKLQMLTTPPVLQTTTAATMAAVDSAMEDETLTQALRQLLSSSASQQPQSASEAKLTPDDLKEMLDAALKNHLERQMPPTELPPIRPQLQDVNVGICRQDFMKEEALSPIHAPGKFALIDRASSPKSITQPTKMVSRGNSVNSVRKPRSSSLPSITSEVVVTSEKLQTGTQSPILADAGEVSTPGTLTKDEEGEESEEGDGFSLTEPHTFSDGVWLDADRSEGEAGGVAMFEAEEAADLARELGPLPSSSDTSESTNLTSEATRGHSEGEFTLDQINHQLGVWVAPWRDPLLHLIALNAAGKNSRLPWNQQHKIQKLAQILARRGNNQAPDPAEVCCSFTEDLSCVEGIASRVGVSSPPSTPKNGERSAGEVVLPISVKQQLRRRILAKSSQRMRQRDASLSDDEEDTLGGAGEEVPTEKQDLLSAVKSLSDEEIEEVKDDGIAEQGSLESQVDSTPKGDSTFDIDPGVSSEFSKGPL</sequence>
<dbReference type="OMA" id="HLERQMP"/>
<feature type="compositionally biased region" description="Low complexity" evidence="1">
    <location>
        <begin position="318"/>
        <end position="351"/>
    </location>
</feature>
<accession>W6UMG5</accession>
<name>W6UMG5_ECHGR</name>
<feature type="compositionally biased region" description="Polar residues" evidence="1">
    <location>
        <begin position="892"/>
        <end position="903"/>
    </location>
</feature>
<dbReference type="CTD" id="36341521"/>
<feature type="region of interest" description="Disordered" evidence="1">
    <location>
        <begin position="620"/>
        <end position="652"/>
    </location>
</feature>
<feature type="region of interest" description="Disordered" evidence="1">
    <location>
        <begin position="831"/>
        <end position="922"/>
    </location>
</feature>
<dbReference type="Proteomes" id="UP000019149">
    <property type="component" value="Unassembled WGS sequence"/>
</dbReference>
<organism evidence="2 3">
    <name type="scientific">Echinococcus granulosus</name>
    <name type="common">Hydatid tapeworm</name>
    <dbReference type="NCBI Taxonomy" id="6210"/>
    <lineage>
        <taxon>Eukaryota</taxon>
        <taxon>Metazoa</taxon>
        <taxon>Spiralia</taxon>
        <taxon>Lophotrochozoa</taxon>
        <taxon>Platyhelminthes</taxon>
        <taxon>Cestoda</taxon>
        <taxon>Eucestoda</taxon>
        <taxon>Cyclophyllidea</taxon>
        <taxon>Taeniidae</taxon>
        <taxon>Echinococcus</taxon>
        <taxon>Echinococcus granulosus group</taxon>
    </lineage>
</organism>
<dbReference type="KEGG" id="egl:EGR_05806"/>
<feature type="region of interest" description="Disordered" evidence="1">
    <location>
        <begin position="313"/>
        <end position="355"/>
    </location>
</feature>
<gene>
    <name evidence="2" type="ORF">EGR_05806</name>
</gene>
<dbReference type="AlphaFoldDB" id="W6UMG5"/>